<keyword evidence="1" id="KW-0238">DNA-binding</keyword>
<dbReference type="Gene3D" id="1.10.150.130">
    <property type="match status" value="1"/>
</dbReference>
<dbReference type="SUPFAM" id="SSF47823">
    <property type="entry name" value="lambda integrase-like, N-terminal domain"/>
    <property type="match status" value="1"/>
</dbReference>
<dbReference type="OrthoDB" id="6769862at2759"/>
<evidence type="ECO:0000313" key="2">
    <source>
        <dbReference type="EMBL" id="VEN60556.1"/>
    </source>
</evidence>
<evidence type="ECO:0000256" key="1">
    <source>
        <dbReference type="ARBA" id="ARBA00023125"/>
    </source>
</evidence>
<keyword evidence="3" id="KW-1185">Reference proteome</keyword>
<dbReference type="InterPro" id="IPR010998">
    <property type="entry name" value="Integrase_recombinase_N"/>
</dbReference>
<sequence length="194" mass="21971">MVHGIPECAVETTLQSLSEATIKQYGITYKLWWKFCADQSISTFHANIGEVIMFLQSLLDKTKCLFGSFNSHRAALSMILPGNIGDNPLLKRFMRGISKIRPQRPRYNAIWDPKQVLDFFDSRPATCPKLLSMKVVTLLVLATGQRLQTISKIKITNIKTNDDGMQILIDDMIKTSGVRSKQPCLILPKFRDKP</sequence>
<dbReference type="AlphaFoldDB" id="A0A653DK22"/>
<protein>
    <recommendedName>
        <fullName evidence="4">Tyr recombinase domain-containing protein</fullName>
    </recommendedName>
</protein>
<name>A0A653DK22_CALMS</name>
<feature type="non-terminal residue" evidence="2">
    <location>
        <position position="194"/>
    </location>
</feature>
<reference evidence="2 3" key="1">
    <citation type="submission" date="2019-01" db="EMBL/GenBank/DDBJ databases">
        <authorList>
            <person name="Sayadi A."/>
        </authorList>
    </citation>
    <scope>NUCLEOTIDE SEQUENCE [LARGE SCALE GENOMIC DNA]</scope>
</reference>
<gene>
    <name evidence="2" type="ORF">CALMAC_LOCUS18217</name>
</gene>
<dbReference type="EMBL" id="CAACVG010012603">
    <property type="protein sequence ID" value="VEN60556.1"/>
    <property type="molecule type" value="Genomic_DNA"/>
</dbReference>
<dbReference type="PANTHER" id="PTHR35617">
    <property type="entry name" value="PHAGE_INTEGRASE DOMAIN-CONTAINING PROTEIN"/>
    <property type="match status" value="1"/>
</dbReference>
<dbReference type="Proteomes" id="UP000410492">
    <property type="component" value="Unassembled WGS sequence"/>
</dbReference>
<dbReference type="GO" id="GO:0003677">
    <property type="term" value="F:DNA binding"/>
    <property type="evidence" value="ECO:0007669"/>
    <property type="project" value="UniProtKB-KW"/>
</dbReference>
<accession>A0A653DK22</accession>
<evidence type="ECO:0000313" key="3">
    <source>
        <dbReference type="Proteomes" id="UP000410492"/>
    </source>
</evidence>
<proteinExistence type="predicted"/>
<dbReference type="PANTHER" id="PTHR35617:SF3">
    <property type="entry name" value="CORE-BINDING (CB) DOMAIN-CONTAINING PROTEIN"/>
    <property type="match status" value="1"/>
</dbReference>
<evidence type="ECO:0008006" key="4">
    <source>
        <dbReference type="Google" id="ProtNLM"/>
    </source>
</evidence>
<organism evidence="2 3">
    <name type="scientific">Callosobruchus maculatus</name>
    <name type="common">Southern cowpea weevil</name>
    <name type="synonym">Pulse bruchid</name>
    <dbReference type="NCBI Taxonomy" id="64391"/>
    <lineage>
        <taxon>Eukaryota</taxon>
        <taxon>Metazoa</taxon>
        <taxon>Ecdysozoa</taxon>
        <taxon>Arthropoda</taxon>
        <taxon>Hexapoda</taxon>
        <taxon>Insecta</taxon>
        <taxon>Pterygota</taxon>
        <taxon>Neoptera</taxon>
        <taxon>Endopterygota</taxon>
        <taxon>Coleoptera</taxon>
        <taxon>Polyphaga</taxon>
        <taxon>Cucujiformia</taxon>
        <taxon>Chrysomeloidea</taxon>
        <taxon>Chrysomelidae</taxon>
        <taxon>Bruchinae</taxon>
        <taxon>Bruchini</taxon>
        <taxon>Callosobruchus</taxon>
    </lineage>
</organism>